<comment type="similarity">
    <text evidence="7">Belongs to the UvrC family.</text>
</comment>
<dbReference type="PANTHER" id="PTHR30562:SF1">
    <property type="entry name" value="UVRABC SYSTEM PROTEIN C"/>
    <property type="match status" value="1"/>
</dbReference>
<evidence type="ECO:0000259" key="9">
    <source>
        <dbReference type="PROSITE" id="PS50151"/>
    </source>
</evidence>
<dbReference type="InterPro" id="IPR035901">
    <property type="entry name" value="GIY-YIG_endonuc_sf"/>
</dbReference>
<dbReference type="FunFam" id="1.10.150.20:FF:000005">
    <property type="entry name" value="UvrABC system protein C"/>
    <property type="match status" value="1"/>
</dbReference>
<keyword evidence="3 7" id="KW-0228">DNA excision</keyword>
<feature type="domain" description="UVR" evidence="9">
    <location>
        <begin position="196"/>
        <end position="231"/>
    </location>
</feature>
<feature type="domain" description="UvrC family homology region profile" evidence="11">
    <location>
        <begin position="247"/>
        <end position="466"/>
    </location>
</feature>
<dbReference type="CDD" id="cd10434">
    <property type="entry name" value="GIY-YIG_UvrC_Cho"/>
    <property type="match status" value="1"/>
</dbReference>
<dbReference type="GO" id="GO:0005737">
    <property type="term" value="C:cytoplasm"/>
    <property type="evidence" value="ECO:0007669"/>
    <property type="project" value="UniProtKB-SubCell"/>
</dbReference>
<evidence type="ECO:0000313" key="12">
    <source>
        <dbReference type="EMBL" id="MCY7034479.1"/>
    </source>
</evidence>
<keyword evidence="4 7" id="KW-0267">Excision nuclease</keyword>
<sequence length="611" mass="70098">MNKLIQSKLELLPTSPGCYIHKDKNGTIIYVGKAKNLRNRVRSYFRGSHDTKTEALVSEIEDFEFIVTESNIEALLLEINLIKENQPKYNIMLKDDKSYPFIKITNETYPRLIITRQVKKDGGLYFGPYPDVGAANEIKRLLDRLFPFRKCTNPPEKVCFYYHFGQCKAHTICQVDSQYFKELAQEVAAFLKGQDDQIIEDLRGKMAGAAQAMEFEKAAEYRDLIQSIGTLRTKQRVMAKDLQNRDVFGYYVDKGWMCVQVFFVRQGKLIERDVNLFPYYNDPDEDFLTYIGQFYQEKSHLKPNEILIPADIDEEAVRAMVDTKVLKPQRGEKKQLVNLAIKNARVSLQQKFDLLEKSIEKTQGAIENLGQLLNIPTPVRIESFDNSNIMGTSPVSAMVVFVNGKPSKKDYRKYKIKTVIGPDDYASMREVIKRRYSRVIRDGLTPPDLIVIDGGQGQVNVAKEVIQEQLGLDIPIAGLQKNDKHQTHELLFGDPLQVVELSRNSQEFFLLQRIQDEVHRFAITFHRQLRSKNSFSSQLDGIEGLGPKRKQNLMKHFKSLTKIKEASVDQIVEVGVPRAVAEAVRERLNPKTQEQEQAQLREVAEPVVDID</sequence>
<dbReference type="SUPFAM" id="SSF47781">
    <property type="entry name" value="RuvA domain 2-like"/>
    <property type="match status" value="1"/>
</dbReference>
<evidence type="ECO:0000256" key="5">
    <source>
        <dbReference type="ARBA" id="ARBA00023204"/>
    </source>
</evidence>
<dbReference type="Gene3D" id="3.30.420.340">
    <property type="entry name" value="UvrC, RNAse H endonuclease domain"/>
    <property type="match status" value="1"/>
</dbReference>
<evidence type="ECO:0000256" key="2">
    <source>
        <dbReference type="ARBA" id="ARBA00022763"/>
    </source>
</evidence>
<dbReference type="PROSITE" id="PS50164">
    <property type="entry name" value="GIY_YIG"/>
    <property type="match status" value="1"/>
</dbReference>
<dbReference type="Gene3D" id="3.40.1440.10">
    <property type="entry name" value="GIY-YIG endonuclease"/>
    <property type="match status" value="1"/>
</dbReference>
<dbReference type="SMART" id="SM00465">
    <property type="entry name" value="GIYc"/>
    <property type="match status" value="1"/>
</dbReference>
<dbReference type="Gene3D" id="4.10.860.10">
    <property type="entry name" value="UVR domain"/>
    <property type="match status" value="1"/>
</dbReference>
<dbReference type="AlphaFoldDB" id="A0ABD4VI51"/>
<keyword evidence="1 7" id="KW-0963">Cytoplasm</keyword>
<keyword evidence="6 7" id="KW-0742">SOS response</keyword>
<feature type="region of interest" description="Disordered" evidence="8">
    <location>
        <begin position="589"/>
        <end position="611"/>
    </location>
</feature>
<proteinExistence type="inferred from homology"/>
<dbReference type="Proteomes" id="UP001208557">
    <property type="component" value="Unassembled WGS sequence"/>
</dbReference>
<dbReference type="Gene3D" id="1.10.150.20">
    <property type="entry name" value="5' to 3' exonuclease, C-terminal subdomain"/>
    <property type="match status" value="1"/>
</dbReference>
<dbReference type="InterPro" id="IPR004791">
    <property type="entry name" value="UvrC"/>
</dbReference>
<dbReference type="Pfam" id="PF01541">
    <property type="entry name" value="GIY-YIG"/>
    <property type="match status" value="1"/>
</dbReference>
<reference evidence="12 13" key="1">
    <citation type="journal article" date="2022" name="Med Res Arch">
        <title>Genomic identification of streptococcal strains and relation to clinical characteristics. A substudy to The Partial Oral Treatment of Endocarditis (POET) Trial.</title>
        <authorList>
            <person name="Christensen J."/>
            <person name="Jensen C."/>
            <person name="Dargis R."/>
            <person name="Nielsen X."/>
            <person name="Pries- Heje M."/>
            <person name="Wiingaard C."/>
            <person name="Ihlemann N."/>
            <person name="Gill S."/>
            <person name="Bruun N."/>
            <person name="Elming H."/>
            <person name="Povlsen J."/>
            <person name="Madsen T."/>
            <person name="Jensen K."/>
            <person name="Fuursted K."/>
            <person name="Ostergaard L."/>
            <person name="Christiansen U."/>
            <person name="Rosenvinge F."/>
            <person name="Helweg-Larsen J."/>
            <person name="Fosbol E."/>
            <person name="Kober L."/>
            <person name="Torp-Pedersen C."/>
            <person name="Tonder N."/>
            <person name="Moser C."/>
            <person name="Iversen K."/>
            <person name="Bundgaard H."/>
        </authorList>
    </citation>
    <scope>NUCLEOTIDE SEQUENCE [LARGE SCALE GENOMIC DNA]</scope>
    <source>
        <strain evidence="12 13">A12055600</strain>
    </source>
</reference>
<keyword evidence="2 7" id="KW-0227">DNA damage</keyword>
<dbReference type="SUPFAM" id="SSF82771">
    <property type="entry name" value="GIY-YIG endonuclease"/>
    <property type="match status" value="1"/>
</dbReference>
<evidence type="ECO:0000256" key="6">
    <source>
        <dbReference type="ARBA" id="ARBA00023236"/>
    </source>
</evidence>
<comment type="subcellular location">
    <subcellularLocation>
        <location evidence="7">Cytoplasm</location>
    </subcellularLocation>
</comment>
<accession>A0ABD4VI51</accession>
<gene>
    <name evidence="7 12" type="primary">uvrC</name>
    <name evidence="12" type="ORF">MK406_05295</name>
</gene>
<dbReference type="Pfam" id="PF02151">
    <property type="entry name" value="UVR"/>
    <property type="match status" value="1"/>
</dbReference>
<dbReference type="Pfam" id="PF22920">
    <property type="entry name" value="UvrC_RNaseH"/>
    <property type="match status" value="1"/>
</dbReference>
<evidence type="ECO:0000256" key="8">
    <source>
        <dbReference type="SAM" id="MobiDB-lite"/>
    </source>
</evidence>
<dbReference type="InterPro" id="IPR047296">
    <property type="entry name" value="GIY-YIG_UvrC_Cho"/>
</dbReference>
<dbReference type="NCBIfam" id="TIGR00194">
    <property type="entry name" value="uvrC"/>
    <property type="match status" value="1"/>
</dbReference>
<feature type="domain" description="GIY-YIG" evidence="10">
    <location>
        <begin position="14"/>
        <end position="91"/>
    </location>
</feature>
<name>A0ABD4VI51_STRSA</name>
<dbReference type="InterPro" id="IPR050066">
    <property type="entry name" value="UvrABC_protein_C"/>
</dbReference>
<dbReference type="GO" id="GO:0009381">
    <property type="term" value="F:excinuclease ABC activity"/>
    <property type="evidence" value="ECO:0007669"/>
    <property type="project" value="UniProtKB-UniRule"/>
</dbReference>
<dbReference type="InterPro" id="IPR001943">
    <property type="entry name" value="UVR_dom"/>
</dbReference>
<evidence type="ECO:0000259" key="11">
    <source>
        <dbReference type="PROSITE" id="PS50165"/>
    </source>
</evidence>
<dbReference type="PROSITE" id="PS50151">
    <property type="entry name" value="UVR"/>
    <property type="match status" value="1"/>
</dbReference>
<dbReference type="FunFam" id="3.30.420.340:FF:000002">
    <property type="entry name" value="UvrABC system protein C"/>
    <property type="match status" value="1"/>
</dbReference>
<dbReference type="GO" id="GO:0003677">
    <property type="term" value="F:DNA binding"/>
    <property type="evidence" value="ECO:0007669"/>
    <property type="project" value="UniProtKB-UniRule"/>
</dbReference>
<keyword evidence="5 7" id="KW-0234">DNA repair</keyword>
<dbReference type="Pfam" id="PF08459">
    <property type="entry name" value="UvrC_RNaseH_dom"/>
    <property type="match status" value="1"/>
</dbReference>
<dbReference type="InterPro" id="IPR000305">
    <property type="entry name" value="GIY-YIG_endonuc"/>
</dbReference>
<dbReference type="SUPFAM" id="SSF46600">
    <property type="entry name" value="C-terminal UvrC-binding domain of UvrB"/>
    <property type="match status" value="1"/>
</dbReference>
<dbReference type="EMBL" id="JAKUVJ010000004">
    <property type="protein sequence ID" value="MCY7034479.1"/>
    <property type="molecule type" value="Genomic_DNA"/>
</dbReference>
<dbReference type="Pfam" id="PF14520">
    <property type="entry name" value="HHH_5"/>
    <property type="match status" value="1"/>
</dbReference>
<protein>
    <recommendedName>
        <fullName evidence="7">UvrABC system protein C</fullName>
        <shortName evidence="7">Protein UvrC</shortName>
    </recommendedName>
    <alternativeName>
        <fullName evidence="7">Excinuclease ABC subunit C</fullName>
    </alternativeName>
</protein>
<evidence type="ECO:0000259" key="10">
    <source>
        <dbReference type="PROSITE" id="PS50164"/>
    </source>
</evidence>
<dbReference type="InterPro" id="IPR010994">
    <property type="entry name" value="RuvA_2-like"/>
</dbReference>
<evidence type="ECO:0000313" key="13">
    <source>
        <dbReference type="Proteomes" id="UP001208557"/>
    </source>
</evidence>
<dbReference type="InterPro" id="IPR001162">
    <property type="entry name" value="UvrC_RNase_H_dom"/>
</dbReference>
<dbReference type="FunFam" id="3.40.1440.10:FF:000001">
    <property type="entry name" value="UvrABC system protein C"/>
    <property type="match status" value="1"/>
</dbReference>
<evidence type="ECO:0000256" key="7">
    <source>
        <dbReference type="HAMAP-Rule" id="MF_00203"/>
    </source>
</evidence>
<comment type="caution">
    <text evidence="12">The sequence shown here is derived from an EMBL/GenBank/DDBJ whole genome shotgun (WGS) entry which is preliminary data.</text>
</comment>
<evidence type="ECO:0000256" key="3">
    <source>
        <dbReference type="ARBA" id="ARBA00022769"/>
    </source>
</evidence>
<organism evidence="12 13">
    <name type="scientific">Streptococcus sanguinis</name>
    <dbReference type="NCBI Taxonomy" id="1305"/>
    <lineage>
        <taxon>Bacteria</taxon>
        <taxon>Bacillati</taxon>
        <taxon>Bacillota</taxon>
        <taxon>Bacilli</taxon>
        <taxon>Lactobacillales</taxon>
        <taxon>Streptococcaceae</taxon>
        <taxon>Streptococcus</taxon>
    </lineage>
</organism>
<dbReference type="GO" id="GO:0006289">
    <property type="term" value="P:nucleotide-excision repair"/>
    <property type="evidence" value="ECO:0007669"/>
    <property type="project" value="UniProtKB-UniRule"/>
</dbReference>
<dbReference type="InterPro" id="IPR036876">
    <property type="entry name" value="UVR_dom_sf"/>
</dbReference>
<dbReference type="GO" id="GO:0009432">
    <property type="term" value="P:SOS response"/>
    <property type="evidence" value="ECO:0007669"/>
    <property type="project" value="UniProtKB-UniRule"/>
</dbReference>
<dbReference type="RefSeq" id="WP_268685807.1">
    <property type="nucleotide sequence ID" value="NZ_JAKUVJ010000004.1"/>
</dbReference>
<comment type="subunit">
    <text evidence="7">Interacts with UvrB in an incision complex.</text>
</comment>
<dbReference type="InterPro" id="IPR038476">
    <property type="entry name" value="UvrC_RNase_H_dom_sf"/>
</dbReference>
<comment type="function">
    <text evidence="7">The UvrABC repair system catalyzes the recognition and processing of DNA lesions. UvrC both incises the 5' and 3' sides of the lesion. The N-terminal half is responsible for the 3' incision and the C-terminal half is responsible for the 5' incision.</text>
</comment>
<evidence type="ECO:0000256" key="4">
    <source>
        <dbReference type="ARBA" id="ARBA00022881"/>
    </source>
</evidence>
<dbReference type="PANTHER" id="PTHR30562">
    <property type="entry name" value="UVRC/OXIDOREDUCTASE"/>
    <property type="match status" value="1"/>
</dbReference>
<dbReference type="HAMAP" id="MF_00203">
    <property type="entry name" value="UvrC"/>
    <property type="match status" value="1"/>
</dbReference>
<dbReference type="FunFam" id="4.10.860.10:FF:000007">
    <property type="entry name" value="UvrABC system protein C"/>
    <property type="match status" value="1"/>
</dbReference>
<evidence type="ECO:0000256" key="1">
    <source>
        <dbReference type="ARBA" id="ARBA00022490"/>
    </source>
</evidence>
<dbReference type="PROSITE" id="PS50165">
    <property type="entry name" value="UVRC"/>
    <property type="match status" value="1"/>
</dbReference>